<dbReference type="OrthoDB" id="339783at2"/>
<dbReference type="EMBL" id="RQHW01000078">
    <property type="protein sequence ID" value="TGN17291.1"/>
    <property type="molecule type" value="Genomic_DNA"/>
</dbReference>
<gene>
    <name evidence="2" type="ORF">EHS15_17280</name>
</gene>
<organism evidence="2 3">
    <name type="scientific">Leptospira idonii</name>
    <dbReference type="NCBI Taxonomy" id="1193500"/>
    <lineage>
        <taxon>Bacteria</taxon>
        <taxon>Pseudomonadati</taxon>
        <taxon>Spirochaetota</taxon>
        <taxon>Spirochaetia</taxon>
        <taxon>Leptospirales</taxon>
        <taxon>Leptospiraceae</taxon>
        <taxon>Leptospira</taxon>
    </lineage>
</organism>
<keyword evidence="3" id="KW-1185">Reference proteome</keyword>
<evidence type="ECO:0000256" key="1">
    <source>
        <dbReference type="SAM" id="SignalP"/>
    </source>
</evidence>
<evidence type="ECO:0000313" key="2">
    <source>
        <dbReference type="EMBL" id="TGN17291.1"/>
    </source>
</evidence>
<feature type="signal peptide" evidence="1">
    <location>
        <begin position="1"/>
        <end position="22"/>
    </location>
</feature>
<feature type="chain" id="PRO_5020987089" description="Lipoprotein" evidence="1">
    <location>
        <begin position="23"/>
        <end position="116"/>
    </location>
</feature>
<name>A0A4R9LXY1_9LEPT</name>
<dbReference type="PROSITE" id="PS51257">
    <property type="entry name" value="PROKAR_LIPOPROTEIN"/>
    <property type="match status" value="1"/>
</dbReference>
<evidence type="ECO:0000313" key="3">
    <source>
        <dbReference type="Proteomes" id="UP000298058"/>
    </source>
</evidence>
<sequence>MKRKLSLFVVASFMLAGFISCAPGEDRVAVNDAQSQIYAAAKFAADKCGTPIPEPAILVINEPLKRNLDLCTISLTRVGCPFVGFPITCLLIYLEKDPGDIPWYMNFNELSKQQIK</sequence>
<keyword evidence="1" id="KW-0732">Signal</keyword>
<evidence type="ECO:0008006" key="4">
    <source>
        <dbReference type="Google" id="ProtNLM"/>
    </source>
</evidence>
<proteinExistence type="predicted"/>
<dbReference type="AlphaFoldDB" id="A0A4R9LXY1"/>
<comment type="caution">
    <text evidence="2">The sequence shown here is derived from an EMBL/GenBank/DDBJ whole genome shotgun (WGS) entry which is preliminary data.</text>
</comment>
<reference evidence="2" key="1">
    <citation type="journal article" date="2019" name="PLoS Negl. Trop. Dis.">
        <title>Revisiting the worldwide diversity of Leptospira species in the environment.</title>
        <authorList>
            <person name="Vincent A.T."/>
            <person name="Schiettekatte O."/>
            <person name="Bourhy P."/>
            <person name="Veyrier F.J."/>
            <person name="Picardeau M."/>
        </authorList>
    </citation>
    <scope>NUCLEOTIDE SEQUENCE [LARGE SCALE GENOMIC DNA]</scope>
    <source>
        <strain evidence="2">201300427</strain>
    </source>
</reference>
<dbReference type="RefSeq" id="WP_135761845.1">
    <property type="nucleotide sequence ID" value="NZ_RQHW01000078.1"/>
</dbReference>
<accession>A0A4R9LXY1</accession>
<protein>
    <recommendedName>
        <fullName evidence="4">Lipoprotein</fullName>
    </recommendedName>
</protein>
<dbReference type="Proteomes" id="UP000298058">
    <property type="component" value="Unassembled WGS sequence"/>
</dbReference>